<dbReference type="PANTHER" id="PTHR43004:SF19">
    <property type="entry name" value="BINDING MONOOXYGENASE, PUTATIVE (JCVI)-RELATED"/>
    <property type="match status" value="1"/>
</dbReference>
<keyword evidence="3" id="KW-0274">FAD</keyword>
<sequence>MPPPSVLIAGAGPSGLILALVLLQNGVPVRIIDKEPKHRIGARGTGVQPRTLELYAILDILPEFHKYGAPIVPMAMYKPGDIEPSKVAPLAQWVDPTPDTPHPNAIMITQERHEAILRDQLQKLSCAVELGSELCSFEQFSDHVVANITKTDADGKQVTESTQFDWLVGAEGARSVVRKQLGLSFLGETQEQIVALGDIVIEEGMDPKLWHMWKLPPRLLSLRSCNSGNNLFNFAYSGRPKHSAEKTLTREEFIEDFYALTGKRDVKFGAATWMSNWRPNMRMVDTMRSGRVFIAGDAAHCHSPTGGQGLNSSVQDAVNLGWKLALVQKGLAPATLLDTYSEERIRVIAQMLKLTTALYSKTFTAGQAATDDDSEWKRGGDLSMLGVNYCGSSIVLEDGDAGSASAYSKAAGSPVQAAYRAPDASGLVRAGGPTTLFATFSVAVHTVLLFGGNTASRTTIAGILNQLPADAVRTVLVMLQGQSVGDDAALFSEVLEDREGYAYSGYGLTMSELAVVIVRPDGVVGAVVPDAEGVKRYFQGIFV</sequence>
<dbReference type="InterPro" id="IPR012941">
    <property type="entry name" value="Phe_hydrox_C_dim_dom"/>
</dbReference>
<dbReference type="Gene3D" id="3.50.50.60">
    <property type="entry name" value="FAD/NAD(P)-binding domain"/>
    <property type="match status" value="1"/>
</dbReference>
<evidence type="ECO:0000259" key="6">
    <source>
        <dbReference type="Pfam" id="PF01494"/>
    </source>
</evidence>
<reference evidence="8" key="1">
    <citation type="submission" date="2023-03" db="EMBL/GenBank/DDBJ databases">
        <title>Massive genome expansion in bonnet fungi (Mycena s.s.) driven by repeated elements and novel gene families across ecological guilds.</title>
        <authorList>
            <consortium name="Lawrence Berkeley National Laboratory"/>
            <person name="Harder C.B."/>
            <person name="Miyauchi S."/>
            <person name="Viragh M."/>
            <person name="Kuo A."/>
            <person name="Thoen E."/>
            <person name="Andreopoulos B."/>
            <person name="Lu D."/>
            <person name="Skrede I."/>
            <person name="Drula E."/>
            <person name="Henrissat B."/>
            <person name="Morin E."/>
            <person name="Kohler A."/>
            <person name="Barry K."/>
            <person name="LaButti K."/>
            <person name="Morin E."/>
            <person name="Salamov A."/>
            <person name="Lipzen A."/>
            <person name="Mereny Z."/>
            <person name="Hegedus B."/>
            <person name="Baldrian P."/>
            <person name="Stursova M."/>
            <person name="Weitz H."/>
            <person name="Taylor A."/>
            <person name="Grigoriev I.V."/>
            <person name="Nagy L.G."/>
            <person name="Martin F."/>
            <person name="Kauserud H."/>
        </authorList>
    </citation>
    <scope>NUCLEOTIDE SEQUENCE</scope>
    <source>
        <strain evidence="8">CBHHK173m</strain>
    </source>
</reference>
<evidence type="ECO:0000256" key="2">
    <source>
        <dbReference type="ARBA" id="ARBA00022630"/>
    </source>
</evidence>
<evidence type="ECO:0000313" key="8">
    <source>
        <dbReference type="EMBL" id="KAJ7093879.1"/>
    </source>
</evidence>
<comment type="caution">
    <text evidence="8">The sequence shown here is derived from an EMBL/GenBank/DDBJ whole genome shotgun (WGS) entry which is preliminary data.</text>
</comment>
<proteinExistence type="predicted"/>
<accession>A0AAD6U944</accession>
<dbReference type="InterPro" id="IPR050641">
    <property type="entry name" value="RIFMO-like"/>
</dbReference>
<dbReference type="SUPFAM" id="SSF51905">
    <property type="entry name" value="FAD/NAD(P)-binding domain"/>
    <property type="match status" value="1"/>
</dbReference>
<keyword evidence="9" id="KW-1185">Reference proteome</keyword>
<evidence type="ECO:0000256" key="5">
    <source>
        <dbReference type="SAM" id="SignalP"/>
    </source>
</evidence>
<dbReference type="GO" id="GO:0071949">
    <property type="term" value="F:FAD binding"/>
    <property type="evidence" value="ECO:0007669"/>
    <property type="project" value="InterPro"/>
</dbReference>
<dbReference type="AlphaFoldDB" id="A0AAD6U944"/>
<comment type="cofactor">
    <cofactor evidence="1">
        <name>FAD</name>
        <dbReference type="ChEBI" id="CHEBI:57692"/>
    </cofactor>
</comment>
<dbReference type="InterPro" id="IPR002938">
    <property type="entry name" value="FAD-bd"/>
</dbReference>
<evidence type="ECO:0000259" key="7">
    <source>
        <dbReference type="Pfam" id="PF07976"/>
    </source>
</evidence>
<dbReference type="PRINTS" id="PR00420">
    <property type="entry name" value="RNGMNOXGNASE"/>
</dbReference>
<dbReference type="InterPro" id="IPR038220">
    <property type="entry name" value="PHOX_C_sf"/>
</dbReference>
<feature type="signal peptide" evidence="5">
    <location>
        <begin position="1"/>
        <end position="19"/>
    </location>
</feature>
<dbReference type="GO" id="GO:0016709">
    <property type="term" value="F:oxidoreductase activity, acting on paired donors, with incorporation or reduction of molecular oxygen, NAD(P)H as one donor, and incorporation of one atom of oxygen"/>
    <property type="evidence" value="ECO:0007669"/>
    <property type="project" value="UniProtKB-ARBA"/>
</dbReference>
<dbReference type="Pfam" id="PF01494">
    <property type="entry name" value="FAD_binding_3"/>
    <property type="match status" value="1"/>
</dbReference>
<organism evidence="8 9">
    <name type="scientific">Mycena belliarum</name>
    <dbReference type="NCBI Taxonomy" id="1033014"/>
    <lineage>
        <taxon>Eukaryota</taxon>
        <taxon>Fungi</taxon>
        <taxon>Dikarya</taxon>
        <taxon>Basidiomycota</taxon>
        <taxon>Agaricomycotina</taxon>
        <taxon>Agaricomycetes</taxon>
        <taxon>Agaricomycetidae</taxon>
        <taxon>Agaricales</taxon>
        <taxon>Marasmiineae</taxon>
        <taxon>Mycenaceae</taxon>
        <taxon>Mycena</taxon>
    </lineage>
</organism>
<feature type="domain" description="FAD-binding" evidence="6">
    <location>
        <begin position="5"/>
        <end position="353"/>
    </location>
</feature>
<dbReference type="Gene3D" id="3.40.30.20">
    <property type="match status" value="1"/>
</dbReference>
<name>A0AAD6U944_9AGAR</name>
<dbReference type="InterPro" id="IPR036188">
    <property type="entry name" value="FAD/NAD-bd_sf"/>
</dbReference>
<feature type="domain" description="Phenol hydroxylase-like C-terminal dimerisation" evidence="7">
    <location>
        <begin position="493"/>
        <end position="542"/>
    </location>
</feature>
<keyword evidence="5" id="KW-0732">Signal</keyword>
<keyword evidence="4" id="KW-0560">Oxidoreductase</keyword>
<feature type="chain" id="PRO_5042264514" evidence="5">
    <location>
        <begin position="20"/>
        <end position="543"/>
    </location>
</feature>
<evidence type="ECO:0000313" key="9">
    <source>
        <dbReference type="Proteomes" id="UP001222325"/>
    </source>
</evidence>
<protein>
    <submittedName>
        <fullName evidence="8">FAD binding domain-containing protein</fullName>
    </submittedName>
</protein>
<dbReference type="Pfam" id="PF07976">
    <property type="entry name" value="Phe_hydrox_dim"/>
    <property type="match status" value="1"/>
</dbReference>
<evidence type="ECO:0000256" key="1">
    <source>
        <dbReference type="ARBA" id="ARBA00001974"/>
    </source>
</evidence>
<evidence type="ECO:0000256" key="3">
    <source>
        <dbReference type="ARBA" id="ARBA00022827"/>
    </source>
</evidence>
<evidence type="ECO:0000256" key="4">
    <source>
        <dbReference type="ARBA" id="ARBA00023002"/>
    </source>
</evidence>
<keyword evidence="2" id="KW-0285">Flavoprotein</keyword>
<gene>
    <name evidence="8" type="ORF">B0H15DRAFT_929395</name>
</gene>
<dbReference type="EMBL" id="JARJCN010000015">
    <property type="protein sequence ID" value="KAJ7093879.1"/>
    <property type="molecule type" value="Genomic_DNA"/>
</dbReference>
<dbReference type="PANTHER" id="PTHR43004">
    <property type="entry name" value="TRK SYSTEM POTASSIUM UPTAKE PROTEIN"/>
    <property type="match status" value="1"/>
</dbReference>
<dbReference type="Proteomes" id="UP001222325">
    <property type="component" value="Unassembled WGS sequence"/>
</dbReference>
<dbReference type="Gene3D" id="3.30.70.2450">
    <property type="match status" value="1"/>
</dbReference>